<evidence type="ECO:0000259" key="2">
    <source>
        <dbReference type="SMART" id="SM00014"/>
    </source>
</evidence>
<keyword evidence="1" id="KW-1133">Transmembrane helix</keyword>
<dbReference type="EMBL" id="QUSM01000001">
    <property type="protein sequence ID" value="RGD75762.1"/>
    <property type="molecule type" value="Genomic_DNA"/>
</dbReference>
<evidence type="ECO:0000313" key="4">
    <source>
        <dbReference type="Proteomes" id="UP000261212"/>
    </source>
</evidence>
<dbReference type="Proteomes" id="UP000261212">
    <property type="component" value="Unassembled WGS sequence"/>
</dbReference>
<organism evidence="3 4">
    <name type="scientific">Anaerofustis stercorihominis</name>
    <dbReference type="NCBI Taxonomy" id="214853"/>
    <lineage>
        <taxon>Bacteria</taxon>
        <taxon>Bacillati</taxon>
        <taxon>Bacillota</taxon>
        <taxon>Clostridia</taxon>
        <taxon>Eubacteriales</taxon>
        <taxon>Eubacteriaceae</taxon>
        <taxon>Anaerofustis</taxon>
    </lineage>
</organism>
<feature type="transmembrane region" description="Helical" evidence="1">
    <location>
        <begin position="131"/>
        <end position="149"/>
    </location>
</feature>
<dbReference type="Gene3D" id="1.20.144.10">
    <property type="entry name" value="Phosphatidic acid phosphatase type 2/haloperoxidase"/>
    <property type="match status" value="2"/>
</dbReference>
<feature type="transmembrane region" description="Helical" evidence="1">
    <location>
        <begin position="156"/>
        <end position="181"/>
    </location>
</feature>
<dbReference type="AlphaFoldDB" id="A0A3E3E2G2"/>
<evidence type="ECO:0000313" key="3">
    <source>
        <dbReference type="EMBL" id="RGD75762.1"/>
    </source>
</evidence>
<keyword evidence="1" id="KW-0812">Transmembrane</keyword>
<accession>A0A3E3E2G2</accession>
<feature type="transmembrane region" description="Helical" evidence="1">
    <location>
        <begin position="187"/>
        <end position="205"/>
    </location>
</feature>
<dbReference type="InterPro" id="IPR036938">
    <property type="entry name" value="PAP2/HPO_sf"/>
</dbReference>
<dbReference type="SMART" id="SM00014">
    <property type="entry name" value="acidPPc"/>
    <property type="match status" value="1"/>
</dbReference>
<feature type="domain" description="Phosphatidic acid phosphatase type 2/haloperoxidase" evidence="2">
    <location>
        <begin position="90"/>
        <end position="202"/>
    </location>
</feature>
<dbReference type="InterPro" id="IPR000326">
    <property type="entry name" value="PAP2/HPO"/>
</dbReference>
<feature type="transmembrane region" description="Helical" evidence="1">
    <location>
        <begin position="91"/>
        <end position="111"/>
    </location>
</feature>
<dbReference type="PANTHER" id="PTHR14969">
    <property type="entry name" value="SPHINGOSINE-1-PHOSPHATE PHOSPHOHYDROLASE"/>
    <property type="match status" value="1"/>
</dbReference>
<feature type="transmembrane region" description="Helical" evidence="1">
    <location>
        <begin position="12"/>
        <end position="31"/>
    </location>
</feature>
<proteinExistence type="predicted"/>
<dbReference type="PANTHER" id="PTHR14969:SF13">
    <property type="entry name" value="AT30094P"/>
    <property type="match status" value="1"/>
</dbReference>
<dbReference type="SUPFAM" id="SSF48317">
    <property type="entry name" value="Acid phosphatase/Vanadium-dependent haloperoxidase"/>
    <property type="match status" value="1"/>
</dbReference>
<keyword evidence="1" id="KW-0472">Membrane</keyword>
<sequence length="217" mass="25542">MEMKSINYYYHKYFKWVICAVCLFIFIHISIELSENELIFLDNKIYYTVAGFISYRMTRIFRFITRFGSGEVILPLWIFTLLLFKNKRKIILSTINLINIVIINQVFKFLFERPRPTVFRLAEASGFSFPSGHSMVSLAFYGFFLYLLWKTDYTDVLKWIGSVVIISLIVLIGISRIYLGVHFSSDVLAGFSLSLAYLIIFTHFVEKFIYERNKLST</sequence>
<dbReference type="GeneID" id="98001446"/>
<dbReference type="CDD" id="cd03392">
    <property type="entry name" value="PAP2_like_2"/>
    <property type="match status" value="1"/>
</dbReference>
<protein>
    <submittedName>
        <fullName evidence="3">Phosphatase PAP2 family protein</fullName>
    </submittedName>
</protein>
<name>A0A3E3E2G2_9FIRM</name>
<dbReference type="RefSeq" id="WP_007050642.1">
    <property type="nucleotide sequence ID" value="NZ_CABKNJ010000001.1"/>
</dbReference>
<gene>
    <name evidence="3" type="ORF">DW687_00115</name>
</gene>
<feature type="transmembrane region" description="Helical" evidence="1">
    <location>
        <begin position="63"/>
        <end position="84"/>
    </location>
</feature>
<evidence type="ECO:0000256" key="1">
    <source>
        <dbReference type="SAM" id="Phobius"/>
    </source>
</evidence>
<dbReference type="Pfam" id="PF01569">
    <property type="entry name" value="PAP2"/>
    <property type="match status" value="1"/>
</dbReference>
<reference evidence="3 4" key="1">
    <citation type="submission" date="2018-08" db="EMBL/GenBank/DDBJ databases">
        <title>A genome reference for cultivated species of the human gut microbiota.</title>
        <authorList>
            <person name="Zou Y."/>
            <person name="Xue W."/>
            <person name="Luo G."/>
        </authorList>
    </citation>
    <scope>NUCLEOTIDE SEQUENCE [LARGE SCALE GENOMIC DNA]</scope>
    <source>
        <strain evidence="3 4">AM25-6</strain>
    </source>
</reference>
<comment type="caution">
    <text evidence="3">The sequence shown here is derived from an EMBL/GenBank/DDBJ whole genome shotgun (WGS) entry which is preliminary data.</text>
</comment>